<protein>
    <submittedName>
        <fullName evidence="1">Uncharacterized protein</fullName>
    </submittedName>
</protein>
<evidence type="ECO:0000313" key="1">
    <source>
        <dbReference type="EMBL" id="CAF9923772.1"/>
    </source>
</evidence>
<dbReference type="EMBL" id="CAJPDR010000175">
    <property type="protein sequence ID" value="CAF9923772.1"/>
    <property type="molecule type" value="Genomic_DNA"/>
</dbReference>
<comment type="caution">
    <text evidence="1">The sequence shown here is derived from an EMBL/GenBank/DDBJ whole genome shotgun (WGS) entry which is preliminary data.</text>
</comment>
<sequence length="110" mass="12476">MKPTNGIIMKPLLRLPRRSFSTTKVFKGPIDKAFRGVNYGFRLEHESISCLESVVTSRHDFGDKVRTFEGSLLVGADGIFSAEWPHRLKTIMPFSDSNLMRGLFRESSNL</sequence>
<name>A0A8H3FEI2_9LECA</name>
<keyword evidence="2" id="KW-1185">Reference proteome</keyword>
<evidence type="ECO:0000313" key="2">
    <source>
        <dbReference type="Proteomes" id="UP000664203"/>
    </source>
</evidence>
<dbReference type="Proteomes" id="UP000664203">
    <property type="component" value="Unassembled WGS sequence"/>
</dbReference>
<organism evidence="1 2">
    <name type="scientific">Alectoria fallacina</name>
    <dbReference type="NCBI Taxonomy" id="1903189"/>
    <lineage>
        <taxon>Eukaryota</taxon>
        <taxon>Fungi</taxon>
        <taxon>Dikarya</taxon>
        <taxon>Ascomycota</taxon>
        <taxon>Pezizomycotina</taxon>
        <taxon>Lecanoromycetes</taxon>
        <taxon>OSLEUM clade</taxon>
        <taxon>Lecanoromycetidae</taxon>
        <taxon>Lecanorales</taxon>
        <taxon>Lecanorineae</taxon>
        <taxon>Parmeliaceae</taxon>
        <taxon>Alectoria</taxon>
    </lineage>
</organism>
<proteinExistence type="predicted"/>
<gene>
    <name evidence="1" type="ORF">ALECFALPRED_002543</name>
</gene>
<accession>A0A8H3FEI2</accession>
<reference evidence="1" key="1">
    <citation type="submission" date="2021-03" db="EMBL/GenBank/DDBJ databases">
        <authorList>
            <person name="Tagirdzhanova G."/>
        </authorList>
    </citation>
    <scope>NUCLEOTIDE SEQUENCE</scope>
</reference>
<dbReference type="AlphaFoldDB" id="A0A8H3FEI2"/>